<evidence type="ECO:0000256" key="4">
    <source>
        <dbReference type="SAM" id="SignalP"/>
    </source>
</evidence>
<dbReference type="Pfam" id="PF02298">
    <property type="entry name" value="Cu_bind_like"/>
    <property type="match status" value="1"/>
</dbReference>
<dbReference type="PROSITE" id="PS51485">
    <property type="entry name" value="PHYTOCYANIN"/>
    <property type="match status" value="1"/>
</dbReference>
<evidence type="ECO:0000259" key="5">
    <source>
        <dbReference type="PROSITE" id="PS51485"/>
    </source>
</evidence>
<dbReference type="PANTHER" id="PTHR33021">
    <property type="entry name" value="BLUE COPPER PROTEIN"/>
    <property type="match status" value="1"/>
</dbReference>
<dbReference type="AlphaFoldDB" id="A0A8T0XQ81"/>
<dbReference type="PANTHER" id="PTHR33021:SF350">
    <property type="entry name" value="UCLACYANIN-2"/>
    <property type="match status" value="1"/>
</dbReference>
<evidence type="ECO:0000313" key="6">
    <source>
        <dbReference type="EMBL" id="KAG2660266.1"/>
    </source>
</evidence>
<dbReference type="CDD" id="cd04216">
    <property type="entry name" value="Phytocyanin"/>
    <property type="match status" value="1"/>
</dbReference>
<dbReference type="GO" id="GO:0009055">
    <property type="term" value="F:electron transfer activity"/>
    <property type="evidence" value="ECO:0007669"/>
    <property type="project" value="InterPro"/>
</dbReference>
<organism evidence="6 7">
    <name type="scientific">Panicum virgatum</name>
    <name type="common">Blackwell switchgrass</name>
    <dbReference type="NCBI Taxonomy" id="38727"/>
    <lineage>
        <taxon>Eukaryota</taxon>
        <taxon>Viridiplantae</taxon>
        <taxon>Streptophyta</taxon>
        <taxon>Embryophyta</taxon>
        <taxon>Tracheophyta</taxon>
        <taxon>Spermatophyta</taxon>
        <taxon>Magnoliopsida</taxon>
        <taxon>Liliopsida</taxon>
        <taxon>Poales</taxon>
        <taxon>Poaceae</taxon>
        <taxon>PACMAD clade</taxon>
        <taxon>Panicoideae</taxon>
        <taxon>Panicodae</taxon>
        <taxon>Paniceae</taxon>
        <taxon>Panicinae</taxon>
        <taxon>Panicum</taxon>
        <taxon>Panicum sect. Hiantes</taxon>
    </lineage>
</organism>
<sequence>MAGAAVIAGLVLLAAAAAAPASATDYVVGDSSGWNSGVDYTTWAKGKTFSVGDNLVFQYSAMHTVAEVSSADYSACSASNSLQSYSDQNTKIALTAPGTRYFICGTAGHCSGGMKLAVKVSAAAATAPAASSPPADDGTPPETTTPSASTPPATTTTAPTTRSTSTSTAGEAPPAMGVLAGAAGLVGLALMA</sequence>
<dbReference type="FunFam" id="2.60.40.420:FF:000003">
    <property type="entry name" value="Blue copper"/>
    <property type="match status" value="1"/>
</dbReference>
<proteinExistence type="predicted"/>
<feature type="region of interest" description="Disordered" evidence="3">
    <location>
        <begin position="128"/>
        <end position="175"/>
    </location>
</feature>
<reference evidence="6" key="1">
    <citation type="submission" date="2020-05" db="EMBL/GenBank/DDBJ databases">
        <title>WGS assembly of Panicum virgatum.</title>
        <authorList>
            <person name="Lovell J.T."/>
            <person name="Jenkins J."/>
            <person name="Shu S."/>
            <person name="Juenger T.E."/>
            <person name="Schmutz J."/>
        </authorList>
    </citation>
    <scope>NUCLEOTIDE SEQUENCE</scope>
    <source>
        <strain evidence="6">AP13</strain>
    </source>
</reference>
<keyword evidence="2" id="KW-0325">Glycoprotein</keyword>
<dbReference type="InterPro" id="IPR039391">
    <property type="entry name" value="Phytocyanin-like"/>
</dbReference>
<comment type="caution">
    <text evidence="6">The sequence shown here is derived from an EMBL/GenBank/DDBJ whole genome shotgun (WGS) entry which is preliminary data.</text>
</comment>
<evidence type="ECO:0000256" key="2">
    <source>
        <dbReference type="ARBA" id="ARBA00023180"/>
    </source>
</evidence>
<evidence type="ECO:0000256" key="1">
    <source>
        <dbReference type="ARBA" id="ARBA00022723"/>
    </source>
</evidence>
<dbReference type="GO" id="GO:0046872">
    <property type="term" value="F:metal ion binding"/>
    <property type="evidence" value="ECO:0007669"/>
    <property type="project" value="UniProtKB-KW"/>
</dbReference>
<evidence type="ECO:0000313" key="7">
    <source>
        <dbReference type="Proteomes" id="UP000823388"/>
    </source>
</evidence>
<dbReference type="OrthoDB" id="686200at2759"/>
<feature type="domain" description="Phytocyanin" evidence="5">
    <location>
        <begin position="24"/>
        <end position="122"/>
    </location>
</feature>
<dbReference type="Gene3D" id="2.60.40.420">
    <property type="entry name" value="Cupredoxins - blue copper proteins"/>
    <property type="match status" value="1"/>
</dbReference>
<keyword evidence="7" id="KW-1185">Reference proteome</keyword>
<feature type="signal peptide" evidence="4">
    <location>
        <begin position="1"/>
        <end position="23"/>
    </location>
</feature>
<protein>
    <recommendedName>
        <fullName evidence="5">Phytocyanin domain-containing protein</fullName>
    </recommendedName>
</protein>
<gene>
    <name evidence="6" type="ORF">PVAP13_1KG417300</name>
</gene>
<keyword evidence="4" id="KW-0732">Signal</keyword>
<name>A0A8T0XQ81_PANVG</name>
<feature type="chain" id="PRO_5035938371" description="Phytocyanin domain-containing protein" evidence="4">
    <location>
        <begin position="24"/>
        <end position="192"/>
    </location>
</feature>
<evidence type="ECO:0000256" key="3">
    <source>
        <dbReference type="SAM" id="MobiDB-lite"/>
    </source>
</evidence>
<keyword evidence="1" id="KW-0479">Metal-binding</keyword>
<dbReference type="SUPFAM" id="SSF49503">
    <property type="entry name" value="Cupredoxins"/>
    <property type="match status" value="1"/>
</dbReference>
<dbReference type="Proteomes" id="UP000823388">
    <property type="component" value="Chromosome 1K"/>
</dbReference>
<dbReference type="EMBL" id="CM029037">
    <property type="protein sequence ID" value="KAG2660266.1"/>
    <property type="molecule type" value="Genomic_DNA"/>
</dbReference>
<dbReference type="InterPro" id="IPR003245">
    <property type="entry name" value="Phytocyanin_dom"/>
</dbReference>
<accession>A0A8T0XQ81</accession>
<dbReference type="GO" id="GO:0005886">
    <property type="term" value="C:plasma membrane"/>
    <property type="evidence" value="ECO:0007669"/>
    <property type="project" value="TreeGrafter"/>
</dbReference>
<dbReference type="InterPro" id="IPR008972">
    <property type="entry name" value="Cupredoxin"/>
</dbReference>